<dbReference type="OrthoDB" id="9806127at2"/>
<keyword evidence="3" id="KW-1003">Cell membrane</keyword>
<dbReference type="GO" id="GO:0005886">
    <property type="term" value="C:plasma membrane"/>
    <property type="evidence" value="ECO:0007669"/>
    <property type="project" value="UniProtKB-SubCell"/>
</dbReference>
<dbReference type="GO" id="GO:0005524">
    <property type="term" value="F:ATP binding"/>
    <property type="evidence" value="ECO:0007669"/>
    <property type="project" value="UniProtKB-KW"/>
</dbReference>
<keyword evidence="6" id="KW-0067">ATP-binding</keyword>
<dbReference type="InterPro" id="IPR003439">
    <property type="entry name" value="ABC_transporter-like_ATP-bd"/>
</dbReference>
<dbReference type="Proteomes" id="UP000317881">
    <property type="component" value="Unassembled WGS sequence"/>
</dbReference>
<dbReference type="InterPro" id="IPR011527">
    <property type="entry name" value="ABC1_TM_dom"/>
</dbReference>
<feature type="domain" description="ABC transmembrane type-1" evidence="13">
    <location>
        <begin position="33"/>
        <end position="328"/>
    </location>
</feature>
<dbReference type="Pfam" id="PF00664">
    <property type="entry name" value="ABC_membrane"/>
    <property type="match status" value="1"/>
</dbReference>
<dbReference type="GO" id="GO:0016887">
    <property type="term" value="F:ATP hydrolysis activity"/>
    <property type="evidence" value="ECO:0007669"/>
    <property type="project" value="InterPro"/>
</dbReference>
<keyword evidence="5" id="KW-0547">Nucleotide-binding</keyword>
<feature type="region of interest" description="Disordered" evidence="10">
    <location>
        <begin position="577"/>
        <end position="606"/>
    </location>
</feature>
<dbReference type="Gene3D" id="1.20.1560.10">
    <property type="entry name" value="ABC transporter type 1, transmembrane domain"/>
    <property type="match status" value="1"/>
</dbReference>
<dbReference type="PROSITE" id="PS50929">
    <property type="entry name" value="ABC_TM1F"/>
    <property type="match status" value="1"/>
</dbReference>
<evidence type="ECO:0000256" key="1">
    <source>
        <dbReference type="ARBA" id="ARBA00004651"/>
    </source>
</evidence>
<dbReference type="FunFam" id="3.40.50.300:FF:000299">
    <property type="entry name" value="ABC transporter ATP-binding protein/permease"/>
    <property type="match status" value="1"/>
</dbReference>
<evidence type="ECO:0000256" key="5">
    <source>
        <dbReference type="ARBA" id="ARBA00022741"/>
    </source>
</evidence>
<evidence type="ECO:0000259" key="13">
    <source>
        <dbReference type="PROSITE" id="PS50929"/>
    </source>
</evidence>
<keyword evidence="2" id="KW-0813">Transport</keyword>
<dbReference type="InterPro" id="IPR027417">
    <property type="entry name" value="P-loop_NTPase"/>
</dbReference>
<dbReference type="EMBL" id="BJND01000008">
    <property type="protein sequence ID" value="GEC03617.1"/>
    <property type="molecule type" value="Genomic_DNA"/>
</dbReference>
<dbReference type="InterPro" id="IPR003593">
    <property type="entry name" value="AAA+_ATPase"/>
</dbReference>
<dbReference type="InterPro" id="IPR017871">
    <property type="entry name" value="ABC_transporter-like_CS"/>
</dbReference>
<dbReference type="Gene3D" id="3.40.50.300">
    <property type="entry name" value="P-loop containing nucleotide triphosphate hydrolases"/>
    <property type="match status" value="1"/>
</dbReference>
<dbReference type="PROSITE" id="PS50893">
    <property type="entry name" value="ABC_TRANSPORTER_2"/>
    <property type="match status" value="1"/>
</dbReference>
<dbReference type="PROSITE" id="PS00211">
    <property type="entry name" value="ABC_TRANSPORTER_1"/>
    <property type="match status" value="1"/>
</dbReference>
<keyword evidence="7 11" id="KW-1133">Transmembrane helix</keyword>
<dbReference type="AlphaFoldDB" id="A0A4Y3V9H0"/>
<evidence type="ECO:0000313" key="15">
    <source>
        <dbReference type="Proteomes" id="UP000317881"/>
    </source>
</evidence>
<evidence type="ECO:0000256" key="7">
    <source>
        <dbReference type="ARBA" id="ARBA00022989"/>
    </source>
</evidence>
<evidence type="ECO:0000256" key="6">
    <source>
        <dbReference type="ARBA" id="ARBA00022840"/>
    </source>
</evidence>
<dbReference type="GO" id="GO:0015421">
    <property type="term" value="F:ABC-type oligopeptide transporter activity"/>
    <property type="evidence" value="ECO:0007669"/>
    <property type="project" value="TreeGrafter"/>
</dbReference>
<dbReference type="SUPFAM" id="SSF52540">
    <property type="entry name" value="P-loop containing nucleoside triphosphate hydrolases"/>
    <property type="match status" value="1"/>
</dbReference>
<evidence type="ECO:0000259" key="12">
    <source>
        <dbReference type="PROSITE" id="PS50893"/>
    </source>
</evidence>
<accession>A0A4Y3V9H0</accession>
<dbReference type="SMART" id="SM00382">
    <property type="entry name" value="AAA"/>
    <property type="match status" value="1"/>
</dbReference>
<comment type="caution">
    <text evidence="14">The sequence shown here is derived from an EMBL/GenBank/DDBJ whole genome shotgun (WGS) entry which is preliminary data.</text>
</comment>
<evidence type="ECO:0000256" key="11">
    <source>
        <dbReference type="SAM" id="Phobius"/>
    </source>
</evidence>
<dbReference type="SUPFAM" id="SSF90123">
    <property type="entry name" value="ABC transporter transmembrane region"/>
    <property type="match status" value="1"/>
</dbReference>
<keyword evidence="15" id="KW-1185">Reference proteome</keyword>
<comment type="subcellular location">
    <subcellularLocation>
        <location evidence="1">Cell membrane</location>
        <topology evidence="1">Multi-pass membrane protein</topology>
    </subcellularLocation>
</comment>
<keyword evidence="4 11" id="KW-0812">Transmembrane</keyword>
<gene>
    <name evidence="14" type="ORF">SSP24_12720</name>
</gene>
<dbReference type="CDD" id="cd18564">
    <property type="entry name" value="ABC_6TM_exporter_like"/>
    <property type="match status" value="1"/>
</dbReference>
<evidence type="ECO:0000313" key="14">
    <source>
        <dbReference type="EMBL" id="GEC03617.1"/>
    </source>
</evidence>
<dbReference type="InterPro" id="IPR039421">
    <property type="entry name" value="Type_1_exporter"/>
</dbReference>
<dbReference type="InterPro" id="IPR036640">
    <property type="entry name" value="ABC1_TM_sf"/>
</dbReference>
<evidence type="ECO:0000256" key="10">
    <source>
        <dbReference type="SAM" id="MobiDB-lite"/>
    </source>
</evidence>
<evidence type="ECO:0000256" key="8">
    <source>
        <dbReference type="ARBA" id="ARBA00023136"/>
    </source>
</evidence>
<protein>
    <submittedName>
        <fullName evidence="14">Protein-tyrosine-phosphatase</fullName>
    </submittedName>
</protein>
<feature type="transmembrane region" description="Helical" evidence="11">
    <location>
        <begin position="156"/>
        <end position="177"/>
    </location>
</feature>
<evidence type="ECO:0000256" key="4">
    <source>
        <dbReference type="ARBA" id="ARBA00022692"/>
    </source>
</evidence>
<reference evidence="14 15" key="1">
    <citation type="submission" date="2019-06" db="EMBL/GenBank/DDBJ databases">
        <title>Whole genome shotgun sequence of Streptomyces spinoverrucosus NBRC 14228.</title>
        <authorList>
            <person name="Hosoyama A."/>
            <person name="Uohara A."/>
            <person name="Ohji S."/>
            <person name="Ichikawa N."/>
        </authorList>
    </citation>
    <scope>NUCLEOTIDE SEQUENCE [LARGE SCALE GENOMIC DNA]</scope>
    <source>
        <strain evidence="14 15">NBRC 14228</strain>
    </source>
</reference>
<evidence type="ECO:0000256" key="3">
    <source>
        <dbReference type="ARBA" id="ARBA00022475"/>
    </source>
</evidence>
<feature type="domain" description="ABC transporter" evidence="12">
    <location>
        <begin position="362"/>
        <end position="596"/>
    </location>
</feature>
<dbReference type="Pfam" id="PF00005">
    <property type="entry name" value="ABC_tran"/>
    <property type="match status" value="1"/>
</dbReference>
<feature type="transmembrane region" description="Helical" evidence="11">
    <location>
        <begin position="183"/>
        <end position="200"/>
    </location>
</feature>
<evidence type="ECO:0000256" key="2">
    <source>
        <dbReference type="ARBA" id="ARBA00022448"/>
    </source>
</evidence>
<comment type="similarity">
    <text evidence="9">Belongs to the ABC transporter superfamily. Lipid exporter (TC 3.A.1.106) family.</text>
</comment>
<dbReference type="PANTHER" id="PTHR43394">
    <property type="entry name" value="ATP-DEPENDENT PERMEASE MDL1, MITOCHONDRIAL"/>
    <property type="match status" value="1"/>
</dbReference>
<feature type="transmembrane region" description="Helical" evidence="11">
    <location>
        <begin position="30"/>
        <end position="48"/>
    </location>
</feature>
<dbReference type="RefSeq" id="WP_141307789.1">
    <property type="nucleotide sequence ID" value="NZ_BJND01000008.1"/>
</dbReference>
<evidence type="ECO:0000256" key="9">
    <source>
        <dbReference type="ARBA" id="ARBA00061644"/>
    </source>
</evidence>
<proteinExistence type="inferred from homology"/>
<feature type="compositionally biased region" description="Polar residues" evidence="10">
    <location>
        <begin position="597"/>
        <end position="606"/>
    </location>
</feature>
<feature type="transmembrane region" description="Helical" evidence="11">
    <location>
        <begin position="80"/>
        <end position="108"/>
    </location>
</feature>
<dbReference type="PANTHER" id="PTHR43394:SF1">
    <property type="entry name" value="ATP-BINDING CASSETTE SUB-FAMILY B MEMBER 10, MITOCHONDRIAL"/>
    <property type="match status" value="1"/>
</dbReference>
<sequence length="606" mass="64329">MGGIRGTGFDLAALRATLRHLLPLLRQERGLVALGLLAMLVEVLATLAEPWPMKLVIDEVLPAVLNGEQPESGQVLGLPVLAIVAAVGLLAAAGLRAGAAYAATVCFAKAGARVTTRMRSAAYDRVLAQSVRYHQSKSSGDLLSRLTADVIRIQEVAVTAGLPLVGSVVTFVGMTVVMLILDPLLTVAALVAVPFFVLAARRTGGRVTAAAREQRRNEGAVAGLVGEALGSVRVVQAYRLEEPLASRFGASNAASLRSGVRTQRLAAGLERRTDLVIGAATAIVLLVGTKRVMDGALTLGELVVFVSYLKSVFKPMRNLAKYTGRISKAAASGERIAELLDAEPELRDMPWARPLRDPRGDIRLLDVTVEHTPGHAVLSDASLHIRPGERVGIVGPSGSGKSTLLALLLRMLDPQSGRVLLDGHDLRDLTLASVRSATAVVLQESVLFADTVRENIRLARPEATDADVHAAAVAADADGFIQALPHGYDTVLAERGDSLSGGQRQRLAIARAILRDAPVVLLDEPTTGLDAESRRAVLAALDRLTEGRTVLVVAHHEELLASCDRVIQITDGRIEQLPHTGPARPKGERWRGVWPFPTSTRSGGSR</sequence>
<keyword evidence="8 11" id="KW-0472">Membrane</keyword>
<organism evidence="14 15">
    <name type="scientific">Streptomyces spinoverrucosus</name>
    <dbReference type="NCBI Taxonomy" id="284043"/>
    <lineage>
        <taxon>Bacteria</taxon>
        <taxon>Bacillati</taxon>
        <taxon>Actinomycetota</taxon>
        <taxon>Actinomycetes</taxon>
        <taxon>Kitasatosporales</taxon>
        <taxon>Streptomycetaceae</taxon>
        <taxon>Streptomyces</taxon>
    </lineage>
</organism>
<name>A0A4Y3V9H0_9ACTN</name>